<evidence type="ECO:0000313" key="1">
    <source>
        <dbReference type="EMBL" id="SIR82318.1"/>
    </source>
</evidence>
<dbReference type="InterPro" id="IPR010451">
    <property type="entry name" value="Acetoacetate_decarboxylase"/>
</dbReference>
<proteinExistence type="predicted"/>
<dbReference type="Gene3D" id="2.40.400.10">
    <property type="entry name" value="Acetoacetate decarboxylase-like"/>
    <property type="match status" value="1"/>
</dbReference>
<reference evidence="2 4" key="2">
    <citation type="submission" date="2018-06" db="EMBL/GenBank/DDBJ databases">
        <authorList>
            <consortium name="Pathogen Informatics"/>
            <person name="Doyle S."/>
        </authorList>
    </citation>
    <scope>NUCLEOTIDE SEQUENCE [LARGE SCALE GENOMIC DNA]</scope>
    <source>
        <strain evidence="2 4">NCTC11401</strain>
    </source>
</reference>
<dbReference type="EMBL" id="FTNL01000027">
    <property type="protein sequence ID" value="SIR82318.1"/>
    <property type="molecule type" value="Genomic_DNA"/>
</dbReference>
<organism evidence="2 4">
    <name type="scientific">Fluoribacter gormanii</name>
    <dbReference type="NCBI Taxonomy" id="464"/>
    <lineage>
        <taxon>Bacteria</taxon>
        <taxon>Pseudomonadati</taxon>
        <taxon>Pseudomonadota</taxon>
        <taxon>Gammaproteobacteria</taxon>
        <taxon>Legionellales</taxon>
        <taxon>Legionellaceae</taxon>
        <taxon>Fluoribacter</taxon>
    </lineage>
</organism>
<evidence type="ECO:0000313" key="2">
    <source>
        <dbReference type="EMBL" id="STO23887.1"/>
    </source>
</evidence>
<protein>
    <submittedName>
        <fullName evidence="1 2">Acetoacetate decarboxylase</fullName>
        <ecNumber evidence="2">4.1.1.4</ecNumber>
    </submittedName>
</protein>
<gene>
    <name evidence="2" type="primary">adc</name>
    <name evidence="2" type="ORF">NCTC11401_00692</name>
    <name evidence="1" type="ORF">SAMN05421777_12716</name>
</gene>
<dbReference type="STRING" id="464.Lgor_1159"/>
<name>A0A377GGC4_9GAMM</name>
<dbReference type="Pfam" id="PF06314">
    <property type="entry name" value="ADC"/>
    <property type="match status" value="1"/>
</dbReference>
<dbReference type="EMBL" id="UGGV01000001">
    <property type="protein sequence ID" value="STO23887.1"/>
    <property type="molecule type" value="Genomic_DNA"/>
</dbReference>
<dbReference type="RefSeq" id="WP_058467666.1">
    <property type="nucleotide sequence ID" value="NZ_CAAAIV010000022.1"/>
</dbReference>
<keyword evidence="2" id="KW-0456">Lyase</keyword>
<keyword evidence="3" id="KW-1185">Reference proteome</keyword>
<dbReference type="AlphaFoldDB" id="A0A377GGC4"/>
<accession>A0A377GGC4</accession>
<reference evidence="1 3" key="1">
    <citation type="submission" date="2017-01" db="EMBL/GenBank/DDBJ databases">
        <authorList>
            <person name="Varghese N."/>
            <person name="Submissions S."/>
        </authorList>
    </citation>
    <scope>NUCLEOTIDE SEQUENCE [LARGE SCALE GENOMIC DNA]</scope>
    <source>
        <strain evidence="1 3">ATCC 33342</strain>
    </source>
</reference>
<dbReference type="Proteomes" id="UP000186808">
    <property type="component" value="Unassembled WGS sequence"/>
</dbReference>
<evidence type="ECO:0000313" key="3">
    <source>
        <dbReference type="Proteomes" id="UP000186808"/>
    </source>
</evidence>
<dbReference type="SUPFAM" id="SSF160104">
    <property type="entry name" value="Acetoacetate decarboxylase-like"/>
    <property type="match status" value="1"/>
</dbReference>
<dbReference type="EC" id="4.1.1.4" evidence="2"/>
<dbReference type="Proteomes" id="UP000254374">
    <property type="component" value="Unassembled WGS sequence"/>
</dbReference>
<sequence length="245" mass="27596">MNEAEVLQQAFAMPLISPSYPRGPYRFINREFLIITYETDIDVLREVVPEPLEVVEPLVKFEFIRMPDSTGFGDYTESGQVIPVRYKGTMGNYTHAMFLDDLPPIAGGREIWGFPKKLAQPKLEVVHETLLGTLEYGPCRIATATMGYKYEALDVKKVAASLATPNYLLKIIPHVDGSVRICELVEYYLENVVIKGAWQGPAQLEMNHHALAPVANLPIKRIVNGIHLLTDLTLPYGRVVHDYLK</sequence>
<dbReference type="GO" id="GO:0047602">
    <property type="term" value="F:acetoacetate decarboxylase activity"/>
    <property type="evidence" value="ECO:0007669"/>
    <property type="project" value="UniProtKB-EC"/>
</dbReference>
<evidence type="ECO:0000313" key="4">
    <source>
        <dbReference type="Proteomes" id="UP000254374"/>
    </source>
</evidence>
<dbReference type="InterPro" id="IPR023375">
    <property type="entry name" value="ADC_dom_sf"/>
</dbReference>
<dbReference type="OrthoDB" id="1633687at2"/>
<dbReference type="NCBIfam" id="NF002614">
    <property type="entry name" value="PRK02265.1"/>
    <property type="match status" value="1"/>
</dbReference>